<feature type="compositionally biased region" description="Acidic residues" evidence="1">
    <location>
        <begin position="130"/>
        <end position="140"/>
    </location>
</feature>
<evidence type="ECO:0000256" key="1">
    <source>
        <dbReference type="SAM" id="MobiDB-lite"/>
    </source>
</evidence>
<dbReference type="AlphaFoldDB" id="A0AB34IGV9"/>
<feature type="compositionally biased region" description="Acidic residues" evidence="1">
    <location>
        <begin position="152"/>
        <end position="166"/>
    </location>
</feature>
<feature type="compositionally biased region" description="Gly residues" evidence="1">
    <location>
        <begin position="141"/>
        <end position="151"/>
    </location>
</feature>
<keyword evidence="3" id="KW-1185">Reference proteome</keyword>
<dbReference type="Proteomes" id="UP001515480">
    <property type="component" value="Unassembled WGS sequence"/>
</dbReference>
<evidence type="ECO:0000313" key="3">
    <source>
        <dbReference type="Proteomes" id="UP001515480"/>
    </source>
</evidence>
<proteinExistence type="predicted"/>
<accession>A0AB34IGV9</accession>
<protein>
    <submittedName>
        <fullName evidence="2">Uncharacterized protein</fullName>
    </submittedName>
</protein>
<feature type="region of interest" description="Disordered" evidence="1">
    <location>
        <begin position="81"/>
        <end position="207"/>
    </location>
</feature>
<feature type="compositionally biased region" description="Basic and acidic residues" evidence="1">
    <location>
        <begin position="91"/>
        <end position="112"/>
    </location>
</feature>
<sequence>MAPWSHALCGQQSSHMQPHCPTLGRSFFFVHSDRASYEAIINILRSLKSVKGVVIEVKSEIFGVAWAQSTDCPQPTIFPEQGRDALCSPQRHREGKSLELRLKNYEDGRPRPELYVPPPPKEGQTGPGDLESDEDEDESGDGGGGVLGSGDGGDDGSSDEDSDDEAANGSPSNSLPRKVIDEGQVWRRRHPHHVKIDSREAPRAKPSLNQGDIARAAAILPMWSASLRSSEGDLKPGTPFSPTHWSFFCSLGLNFESKSLDALLGPPELLLEPQRML</sequence>
<dbReference type="EMBL" id="JBGBPQ010000026">
    <property type="protein sequence ID" value="KAL1499135.1"/>
    <property type="molecule type" value="Genomic_DNA"/>
</dbReference>
<name>A0AB34IGV9_PRYPA</name>
<reference evidence="2 3" key="1">
    <citation type="journal article" date="2024" name="Science">
        <title>Giant polyketide synthase enzymes in the biosynthesis of giant marine polyether toxins.</title>
        <authorList>
            <person name="Fallon T.R."/>
            <person name="Shende V.V."/>
            <person name="Wierzbicki I.H."/>
            <person name="Pendleton A.L."/>
            <person name="Watervoot N.F."/>
            <person name="Auber R.P."/>
            <person name="Gonzalez D.J."/>
            <person name="Wisecaver J.H."/>
            <person name="Moore B.S."/>
        </authorList>
    </citation>
    <scope>NUCLEOTIDE SEQUENCE [LARGE SCALE GENOMIC DNA]</scope>
    <source>
        <strain evidence="2 3">12B1</strain>
    </source>
</reference>
<evidence type="ECO:0000313" key="2">
    <source>
        <dbReference type="EMBL" id="KAL1499135.1"/>
    </source>
</evidence>
<organism evidence="2 3">
    <name type="scientific">Prymnesium parvum</name>
    <name type="common">Toxic golden alga</name>
    <dbReference type="NCBI Taxonomy" id="97485"/>
    <lineage>
        <taxon>Eukaryota</taxon>
        <taxon>Haptista</taxon>
        <taxon>Haptophyta</taxon>
        <taxon>Prymnesiophyceae</taxon>
        <taxon>Prymnesiales</taxon>
        <taxon>Prymnesiaceae</taxon>
        <taxon>Prymnesium</taxon>
    </lineage>
</organism>
<feature type="compositionally biased region" description="Basic and acidic residues" evidence="1">
    <location>
        <begin position="194"/>
        <end position="203"/>
    </location>
</feature>
<comment type="caution">
    <text evidence="2">The sequence shown here is derived from an EMBL/GenBank/DDBJ whole genome shotgun (WGS) entry which is preliminary data.</text>
</comment>
<gene>
    <name evidence="2" type="ORF">AB1Y20_013646</name>
</gene>